<comment type="caution">
    <text evidence="1">The sequence shown here is derived from an EMBL/GenBank/DDBJ whole genome shotgun (WGS) entry which is preliminary data.</text>
</comment>
<dbReference type="AlphaFoldDB" id="A0AAD6PH46"/>
<sequence length="101" mass="11358">MALWSILHSNENVVVALKRSSRLLSADLNVYQPNIDLLRKEGVPVDMVAKLIILNAGTILSKRDRMVATINAIKNLGLEPDNKNVCTRSYREVTNDRNNLE</sequence>
<accession>A0AAD6PH46</accession>
<evidence type="ECO:0000313" key="2">
    <source>
        <dbReference type="Proteomes" id="UP001162972"/>
    </source>
</evidence>
<name>A0AAD6PH46_9ROSI</name>
<dbReference type="Gene3D" id="1.25.70.10">
    <property type="entry name" value="Transcription termination factor 3, mitochondrial"/>
    <property type="match status" value="1"/>
</dbReference>
<protein>
    <submittedName>
        <fullName evidence="1">Uncharacterized protein</fullName>
    </submittedName>
</protein>
<gene>
    <name evidence="1" type="ORF">OIU84_023592</name>
</gene>
<evidence type="ECO:0000313" key="1">
    <source>
        <dbReference type="EMBL" id="KAJ6428203.1"/>
    </source>
</evidence>
<reference evidence="1 2" key="1">
    <citation type="journal article" date="2023" name="Int. J. Mol. Sci.">
        <title>De Novo Assembly and Annotation of 11 Diverse Shrub Willow (Salix) Genomes Reveals Novel Gene Organization in Sex-Linked Regions.</title>
        <authorList>
            <person name="Hyden B."/>
            <person name="Feng K."/>
            <person name="Yates T.B."/>
            <person name="Jawdy S."/>
            <person name="Cereghino C."/>
            <person name="Smart L.B."/>
            <person name="Muchero W."/>
        </authorList>
    </citation>
    <scope>NUCLEOTIDE SEQUENCE [LARGE SCALE GENOMIC DNA]</scope>
    <source>
        <tissue evidence="1">Shoot tip</tissue>
    </source>
</reference>
<dbReference type="Proteomes" id="UP001162972">
    <property type="component" value="Chromosome 1"/>
</dbReference>
<proteinExistence type="predicted"/>
<organism evidence="1 2">
    <name type="scientific">Salix udensis</name>
    <dbReference type="NCBI Taxonomy" id="889485"/>
    <lineage>
        <taxon>Eukaryota</taxon>
        <taxon>Viridiplantae</taxon>
        <taxon>Streptophyta</taxon>
        <taxon>Embryophyta</taxon>
        <taxon>Tracheophyta</taxon>
        <taxon>Spermatophyta</taxon>
        <taxon>Magnoliopsida</taxon>
        <taxon>eudicotyledons</taxon>
        <taxon>Gunneridae</taxon>
        <taxon>Pentapetalae</taxon>
        <taxon>rosids</taxon>
        <taxon>fabids</taxon>
        <taxon>Malpighiales</taxon>
        <taxon>Salicaceae</taxon>
        <taxon>Saliceae</taxon>
        <taxon>Salix</taxon>
    </lineage>
</organism>
<dbReference type="InterPro" id="IPR038538">
    <property type="entry name" value="MTERF_sf"/>
</dbReference>
<keyword evidence="2" id="KW-1185">Reference proteome</keyword>
<dbReference type="EMBL" id="JAPFFJ010000005">
    <property type="protein sequence ID" value="KAJ6428203.1"/>
    <property type="molecule type" value="Genomic_DNA"/>
</dbReference>